<sequence>MAQEIIKVPDLGGDGGEVVEINVAPGDVVSAEDTVMTLESDKATMEIPAPKAGKVVDVLVKVGDTLNEGMDMLLIETEAAESPEPALAPVEDAPAEQPAPVVEAAPAVAAESSSTQTVEVRVPDIGGDKAPVVEISVAVGDEVQVDDALITLESDKATMEVPSTHAGKVVAVNAAMGAELGEGDLVVTLEVQGVAPAPTQTPAEQSAPVASAPAEQKPQAAASVVPAAQASQPQAAPVNAGVVYAGPAVRRIAREFGVDLTLVKGTGPKGRILKEDVQSYVKEQLSKPAVAANASVTSGSGIPAIPEVDFSQWGDIEVQPLNKLRKVAAENFQRSWLNIPHVTQFDDADITELEAFRKAQKAVAEAKGVKLTPLPFLLKAAAYALKEMPQFCASLSADGQNRILKNYVNIGIAVDTPDGLVVPVLKDVDKKGLWELAAECAELADKARNKKLKPAEMKGGCFTLSSLGSIGGTAFTPIVNSPEVAILGISKASMKPFWNGSEFVPRLMLPLSLSYDHRAINGAEAAQFAVLLSTLLADIRKLLL</sequence>
<dbReference type="EMBL" id="FWPT01000004">
    <property type="protein sequence ID" value="SMA45711.1"/>
    <property type="molecule type" value="Genomic_DNA"/>
</dbReference>
<evidence type="ECO:0000256" key="2">
    <source>
        <dbReference type="ARBA" id="ARBA00011484"/>
    </source>
</evidence>
<dbReference type="GO" id="GO:0031405">
    <property type="term" value="F:lipoic acid binding"/>
    <property type="evidence" value="ECO:0007669"/>
    <property type="project" value="TreeGrafter"/>
</dbReference>
<evidence type="ECO:0000313" key="12">
    <source>
        <dbReference type="EMBL" id="SMA45711.1"/>
    </source>
</evidence>
<dbReference type="Gene3D" id="4.10.320.10">
    <property type="entry name" value="E3-binding domain"/>
    <property type="match status" value="1"/>
</dbReference>
<feature type="domain" description="Lipoyl-binding" evidence="10">
    <location>
        <begin position="117"/>
        <end position="190"/>
    </location>
</feature>
<keyword evidence="3 9" id="KW-0808">Transferase</keyword>
<evidence type="ECO:0000256" key="9">
    <source>
        <dbReference type="RuleBase" id="RU361137"/>
    </source>
</evidence>
<dbReference type="Pfam" id="PF00364">
    <property type="entry name" value="Biotin_lipoyl"/>
    <property type="match status" value="2"/>
</dbReference>
<comment type="catalytic activity">
    <reaction evidence="8 9">
        <text>N(6)-[(R)-dihydrolipoyl]-L-lysyl-[protein] + acetyl-CoA = N(6)-[(R)-S(8)-acetyldihydrolipoyl]-L-lysyl-[protein] + CoA</text>
        <dbReference type="Rhea" id="RHEA:17017"/>
        <dbReference type="Rhea" id="RHEA-COMP:10475"/>
        <dbReference type="Rhea" id="RHEA-COMP:10478"/>
        <dbReference type="ChEBI" id="CHEBI:57287"/>
        <dbReference type="ChEBI" id="CHEBI:57288"/>
        <dbReference type="ChEBI" id="CHEBI:83100"/>
        <dbReference type="ChEBI" id="CHEBI:83111"/>
        <dbReference type="EC" id="2.3.1.12"/>
    </reaction>
</comment>
<keyword evidence="5 9" id="KW-0450">Lipoyl</keyword>
<dbReference type="PANTHER" id="PTHR43178:SF2">
    <property type="entry name" value="DIHYDROLIPOYLLYSINE-RESIDUE ACETYLTRANSFERASE COMPONENT OF PYRUVATE DEHYDROGENASE COMPLEX"/>
    <property type="match status" value="1"/>
</dbReference>
<dbReference type="EC" id="2.3.1.12" evidence="9"/>
<dbReference type="GO" id="GO:0006086">
    <property type="term" value="P:pyruvate decarboxylation to acetyl-CoA"/>
    <property type="evidence" value="ECO:0007669"/>
    <property type="project" value="UniProtKB-UniRule"/>
</dbReference>
<dbReference type="OrthoDB" id="9805770at2"/>
<dbReference type="SUPFAM" id="SSF47005">
    <property type="entry name" value="Peripheral subunit-binding domain of 2-oxo acid dehydrogenase complex"/>
    <property type="match status" value="1"/>
</dbReference>
<dbReference type="InterPro" id="IPR011053">
    <property type="entry name" value="Single_hybrid_motif"/>
</dbReference>
<evidence type="ECO:0000256" key="7">
    <source>
        <dbReference type="ARBA" id="ARBA00025211"/>
    </source>
</evidence>
<dbReference type="InterPro" id="IPR001078">
    <property type="entry name" value="2-oxoacid_DH_actylTfrase"/>
</dbReference>
<evidence type="ECO:0000256" key="8">
    <source>
        <dbReference type="ARBA" id="ARBA00048370"/>
    </source>
</evidence>
<dbReference type="CDD" id="cd06849">
    <property type="entry name" value="lipoyl_domain"/>
    <property type="match status" value="2"/>
</dbReference>
<dbReference type="Proteomes" id="UP000196573">
    <property type="component" value="Unassembled WGS sequence"/>
</dbReference>
<keyword evidence="4" id="KW-0677">Repeat</keyword>
<reference evidence="12 13" key="1">
    <citation type="submission" date="2017-03" db="EMBL/GenBank/DDBJ databases">
        <authorList>
            <person name="Afonso C.L."/>
            <person name="Miller P.J."/>
            <person name="Scott M.A."/>
            <person name="Spackman E."/>
            <person name="Goraichik I."/>
            <person name="Dimitrov K.M."/>
            <person name="Suarez D.L."/>
            <person name="Swayne D.E."/>
        </authorList>
    </citation>
    <scope>NUCLEOTIDE SEQUENCE [LARGE SCALE GENOMIC DNA]</scope>
    <source>
        <strain evidence="12">SB41UT1</strain>
    </source>
</reference>
<comment type="function">
    <text evidence="7">The pyruvate dehydrogenase complex catalyzes the overall conversion of pyruvate to acetyl-CoA and CO(2). It contains multiple copies of three enzymatic components: pyruvate dehydrogenase (E1), dihydrolipoamide acetyltransferase (E2) and lipoamide dehydrogenase (E3).</text>
</comment>
<keyword evidence="13" id="KW-1185">Reference proteome</keyword>
<organism evidence="12 13">
    <name type="scientific">Parendozoicomonas haliclonae</name>
    <dbReference type="NCBI Taxonomy" id="1960125"/>
    <lineage>
        <taxon>Bacteria</taxon>
        <taxon>Pseudomonadati</taxon>
        <taxon>Pseudomonadota</taxon>
        <taxon>Gammaproteobacteria</taxon>
        <taxon>Oceanospirillales</taxon>
        <taxon>Endozoicomonadaceae</taxon>
        <taxon>Parendozoicomonas</taxon>
    </lineage>
</organism>
<evidence type="ECO:0000259" key="10">
    <source>
        <dbReference type="PROSITE" id="PS50968"/>
    </source>
</evidence>
<comment type="cofactor">
    <cofactor evidence="9">
        <name>(R)-lipoate</name>
        <dbReference type="ChEBI" id="CHEBI:83088"/>
    </cofactor>
    <text evidence="9">Binds 2 lipoyl cofactors covalently.</text>
</comment>
<dbReference type="Gene3D" id="2.40.50.100">
    <property type="match status" value="2"/>
</dbReference>
<dbReference type="InterPro" id="IPR004167">
    <property type="entry name" value="PSBD"/>
</dbReference>
<gene>
    <name evidence="12" type="primary">aceF</name>
    <name evidence="12" type="ORF">EHSB41UT_01983</name>
</gene>
<dbReference type="Pfam" id="PF02817">
    <property type="entry name" value="E3_binding"/>
    <property type="match status" value="1"/>
</dbReference>
<dbReference type="InterPro" id="IPR006256">
    <property type="entry name" value="AcTrfase_Pyrv_DH_cplx"/>
</dbReference>
<proteinExistence type="inferred from homology"/>
<evidence type="ECO:0000259" key="11">
    <source>
        <dbReference type="PROSITE" id="PS51826"/>
    </source>
</evidence>
<evidence type="ECO:0000256" key="4">
    <source>
        <dbReference type="ARBA" id="ARBA00022737"/>
    </source>
</evidence>
<evidence type="ECO:0000256" key="3">
    <source>
        <dbReference type="ARBA" id="ARBA00022679"/>
    </source>
</evidence>
<name>A0A1X7AIX5_9GAMM</name>
<dbReference type="InterPro" id="IPR023213">
    <property type="entry name" value="CAT-like_dom_sf"/>
</dbReference>
<feature type="domain" description="Peripheral subunit-binding (PSBD)" evidence="11">
    <location>
        <begin position="244"/>
        <end position="281"/>
    </location>
</feature>
<keyword evidence="12" id="KW-0670">Pyruvate</keyword>
<dbReference type="FunFam" id="4.10.320.10:FF:000003">
    <property type="entry name" value="Acetyltransferase component of pyruvate dehydrogenase complex"/>
    <property type="match status" value="1"/>
</dbReference>
<dbReference type="Gene3D" id="3.30.559.10">
    <property type="entry name" value="Chloramphenicol acetyltransferase-like domain"/>
    <property type="match status" value="1"/>
</dbReference>
<dbReference type="GO" id="GO:0004742">
    <property type="term" value="F:dihydrolipoyllysine-residue acetyltransferase activity"/>
    <property type="evidence" value="ECO:0007669"/>
    <property type="project" value="UniProtKB-UniRule"/>
</dbReference>
<comment type="subunit">
    <text evidence="2 9">Forms a 24-polypeptide structural core with octahedral symmetry.</text>
</comment>
<evidence type="ECO:0000256" key="1">
    <source>
        <dbReference type="ARBA" id="ARBA00007317"/>
    </source>
</evidence>
<dbReference type="InterPro" id="IPR003016">
    <property type="entry name" value="2-oxoA_DH_lipoyl-BS"/>
</dbReference>
<dbReference type="InterPro" id="IPR050743">
    <property type="entry name" value="2-oxoacid_DH_E2_comp"/>
</dbReference>
<evidence type="ECO:0000313" key="13">
    <source>
        <dbReference type="Proteomes" id="UP000196573"/>
    </source>
</evidence>
<dbReference type="InterPro" id="IPR036625">
    <property type="entry name" value="E3-bd_dom_sf"/>
</dbReference>
<dbReference type="SUPFAM" id="SSF51230">
    <property type="entry name" value="Single hybrid motif"/>
    <property type="match status" value="2"/>
</dbReference>
<dbReference type="SUPFAM" id="SSF52777">
    <property type="entry name" value="CoA-dependent acyltransferases"/>
    <property type="match status" value="1"/>
</dbReference>
<keyword evidence="6 9" id="KW-0012">Acyltransferase</keyword>
<dbReference type="GO" id="GO:0005737">
    <property type="term" value="C:cytoplasm"/>
    <property type="evidence" value="ECO:0007669"/>
    <property type="project" value="TreeGrafter"/>
</dbReference>
<comment type="similarity">
    <text evidence="1 9">Belongs to the 2-oxoacid dehydrogenase family.</text>
</comment>
<dbReference type="PROSITE" id="PS50968">
    <property type="entry name" value="BIOTINYL_LIPOYL"/>
    <property type="match status" value="2"/>
</dbReference>
<accession>A0A1X7AIX5</accession>
<evidence type="ECO:0000256" key="6">
    <source>
        <dbReference type="ARBA" id="ARBA00023315"/>
    </source>
</evidence>
<dbReference type="InterPro" id="IPR000089">
    <property type="entry name" value="Biotin_lipoyl"/>
</dbReference>
<dbReference type="RefSeq" id="WP_087109357.1">
    <property type="nucleotide sequence ID" value="NZ_CBCSCN010000002.1"/>
</dbReference>
<dbReference type="PANTHER" id="PTHR43178">
    <property type="entry name" value="DIHYDROLIPOAMIDE ACETYLTRANSFERASE COMPONENT OF PYRUVATE DEHYDROGENASE COMPLEX"/>
    <property type="match status" value="1"/>
</dbReference>
<dbReference type="GO" id="GO:0045254">
    <property type="term" value="C:pyruvate dehydrogenase complex"/>
    <property type="evidence" value="ECO:0007669"/>
    <property type="project" value="UniProtKB-UniRule"/>
</dbReference>
<dbReference type="Pfam" id="PF00198">
    <property type="entry name" value="2-oxoacid_dh"/>
    <property type="match status" value="1"/>
</dbReference>
<protein>
    <recommendedName>
        <fullName evidence="9">Acetyltransferase component of pyruvate dehydrogenase complex</fullName>
        <ecNumber evidence="9">2.3.1.12</ecNumber>
    </recommendedName>
</protein>
<dbReference type="NCBIfam" id="TIGR01348">
    <property type="entry name" value="PDHac_trf_long"/>
    <property type="match status" value="1"/>
</dbReference>
<dbReference type="PROSITE" id="PS51826">
    <property type="entry name" value="PSBD"/>
    <property type="match status" value="1"/>
</dbReference>
<dbReference type="PROSITE" id="PS00189">
    <property type="entry name" value="LIPOYL"/>
    <property type="match status" value="2"/>
</dbReference>
<evidence type="ECO:0000256" key="5">
    <source>
        <dbReference type="ARBA" id="ARBA00022823"/>
    </source>
</evidence>
<dbReference type="AlphaFoldDB" id="A0A1X7AIX5"/>
<dbReference type="FunFam" id="3.30.559.10:FF:000004">
    <property type="entry name" value="Acetyltransferase component of pyruvate dehydrogenase complex"/>
    <property type="match status" value="1"/>
</dbReference>
<feature type="domain" description="Lipoyl-binding" evidence="10">
    <location>
        <begin position="3"/>
        <end position="76"/>
    </location>
</feature>